<evidence type="ECO:0000313" key="3">
    <source>
        <dbReference type="Proteomes" id="UP000828390"/>
    </source>
</evidence>
<reference evidence="2" key="2">
    <citation type="submission" date="2020-11" db="EMBL/GenBank/DDBJ databases">
        <authorList>
            <person name="McCartney M.A."/>
            <person name="Auch B."/>
            <person name="Kono T."/>
            <person name="Mallez S."/>
            <person name="Becker A."/>
            <person name="Gohl D.M."/>
            <person name="Silverstein K.A.T."/>
            <person name="Koren S."/>
            <person name="Bechman K.B."/>
            <person name="Herman A."/>
            <person name="Abrahante J.E."/>
            <person name="Garbe J."/>
        </authorList>
    </citation>
    <scope>NUCLEOTIDE SEQUENCE</scope>
    <source>
        <strain evidence="2">Duluth1</strain>
        <tissue evidence="2">Whole animal</tissue>
    </source>
</reference>
<protein>
    <submittedName>
        <fullName evidence="2">Uncharacterized protein</fullName>
    </submittedName>
</protein>
<dbReference type="EMBL" id="JAIWYP010000008">
    <property type="protein sequence ID" value="KAH3781276.1"/>
    <property type="molecule type" value="Genomic_DNA"/>
</dbReference>
<dbReference type="Proteomes" id="UP000828390">
    <property type="component" value="Unassembled WGS sequence"/>
</dbReference>
<keyword evidence="3" id="KW-1185">Reference proteome</keyword>
<comment type="caution">
    <text evidence="2">The sequence shown here is derived from an EMBL/GenBank/DDBJ whole genome shotgun (WGS) entry which is preliminary data.</text>
</comment>
<evidence type="ECO:0000313" key="2">
    <source>
        <dbReference type="EMBL" id="KAH3781276.1"/>
    </source>
</evidence>
<feature type="compositionally biased region" description="Polar residues" evidence="1">
    <location>
        <begin position="11"/>
        <end position="22"/>
    </location>
</feature>
<name>A0A9D4EKF3_DREPO</name>
<evidence type="ECO:0000256" key="1">
    <source>
        <dbReference type="SAM" id="MobiDB-lite"/>
    </source>
</evidence>
<feature type="compositionally biased region" description="Basic and acidic residues" evidence="1">
    <location>
        <begin position="24"/>
        <end position="33"/>
    </location>
</feature>
<organism evidence="2 3">
    <name type="scientific">Dreissena polymorpha</name>
    <name type="common">Zebra mussel</name>
    <name type="synonym">Mytilus polymorpha</name>
    <dbReference type="NCBI Taxonomy" id="45954"/>
    <lineage>
        <taxon>Eukaryota</taxon>
        <taxon>Metazoa</taxon>
        <taxon>Spiralia</taxon>
        <taxon>Lophotrochozoa</taxon>
        <taxon>Mollusca</taxon>
        <taxon>Bivalvia</taxon>
        <taxon>Autobranchia</taxon>
        <taxon>Heteroconchia</taxon>
        <taxon>Euheterodonta</taxon>
        <taxon>Imparidentia</taxon>
        <taxon>Neoheterodontei</taxon>
        <taxon>Myida</taxon>
        <taxon>Dreissenoidea</taxon>
        <taxon>Dreissenidae</taxon>
        <taxon>Dreissena</taxon>
    </lineage>
</organism>
<accession>A0A9D4EKF3</accession>
<feature type="region of interest" description="Disordered" evidence="1">
    <location>
        <begin position="1"/>
        <end position="51"/>
    </location>
</feature>
<reference evidence="2" key="1">
    <citation type="journal article" date="2019" name="bioRxiv">
        <title>The Genome of the Zebra Mussel, Dreissena polymorpha: A Resource for Invasive Species Research.</title>
        <authorList>
            <person name="McCartney M.A."/>
            <person name="Auch B."/>
            <person name="Kono T."/>
            <person name="Mallez S."/>
            <person name="Zhang Y."/>
            <person name="Obille A."/>
            <person name="Becker A."/>
            <person name="Abrahante J.E."/>
            <person name="Garbe J."/>
            <person name="Badalamenti J.P."/>
            <person name="Herman A."/>
            <person name="Mangelson H."/>
            <person name="Liachko I."/>
            <person name="Sullivan S."/>
            <person name="Sone E.D."/>
            <person name="Koren S."/>
            <person name="Silverstein K.A.T."/>
            <person name="Beckman K.B."/>
            <person name="Gohl D.M."/>
        </authorList>
    </citation>
    <scope>NUCLEOTIDE SEQUENCE</scope>
    <source>
        <strain evidence="2">Duluth1</strain>
        <tissue evidence="2">Whole animal</tissue>
    </source>
</reference>
<feature type="compositionally biased region" description="Basic residues" evidence="1">
    <location>
        <begin position="42"/>
        <end position="51"/>
    </location>
</feature>
<gene>
    <name evidence="2" type="ORF">DPMN_159101</name>
</gene>
<dbReference type="AlphaFoldDB" id="A0A9D4EKF3"/>
<sequence length="51" mass="5699">MEVSTEKLKSMVNSTANTSADITMNDRKLEEAKSFPCNPVKGWKRNRSGPN</sequence>
<proteinExistence type="predicted"/>